<dbReference type="PROSITE" id="PS00518">
    <property type="entry name" value="ZF_RING_1"/>
    <property type="match status" value="1"/>
</dbReference>
<dbReference type="GO" id="GO:0008270">
    <property type="term" value="F:zinc ion binding"/>
    <property type="evidence" value="ECO:0007669"/>
    <property type="project" value="UniProtKB-KW"/>
</dbReference>
<name>A0A8S1H8W7_9PELO</name>
<keyword evidence="3" id="KW-0862">Zinc</keyword>
<gene>
    <name evidence="7" type="ORF">CAUJ_LOCUS7744</name>
</gene>
<dbReference type="Pfam" id="PF13445">
    <property type="entry name" value="zf-RING_UBOX"/>
    <property type="match status" value="1"/>
</dbReference>
<protein>
    <recommendedName>
        <fullName evidence="6">RING-type domain-containing protein</fullName>
    </recommendedName>
</protein>
<feature type="domain" description="RING-type" evidence="6">
    <location>
        <begin position="108"/>
        <end position="153"/>
    </location>
</feature>
<dbReference type="InterPro" id="IPR017907">
    <property type="entry name" value="Znf_RING_CS"/>
</dbReference>
<feature type="transmembrane region" description="Helical" evidence="5">
    <location>
        <begin position="44"/>
        <end position="63"/>
    </location>
</feature>
<reference evidence="7" key="1">
    <citation type="submission" date="2020-10" db="EMBL/GenBank/DDBJ databases">
        <authorList>
            <person name="Kikuchi T."/>
        </authorList>
    </citation>
    <scope>NUCLEOTIDE SEQUENCE</scope>
    <source>
        <strain evidence="7">NKZ352</strain>
    </source>
</reference>
<dbReference type="EMBL" id="CAJGYM010000023">
    <property type="protein sequence ID" value="CAD6191825.1"/>
    <property type="molecule type" value="Genomic_DNA"/>
</dbReference>
<dbReference type="PANTHER" id="PTHR22894">
    <property type="entry name" value="RING-TYPE DOMAIN-CONTAINING PROTEIN"/>
    <property type="match status" value="1"/>
</dbReference>
<keyword evidence="8" id="KW-1185">Reference proteome</keyword>
<organism evidence="7 8">
    <name type="scientific">Caenorhabditis auriculariae</name>
    <dbReference type="NCBI Taxonomy" id="2777116"/>
    <lineage>
        <taxon>Eukaryota</taxon>
        <taxon>Metazoa</taxon>
        <taxon>Ecdysozoa</taxon>
        <taxon>Nematoda</taxon>
        <taxon>Chromadorea</taxon>
        <taxon>Rhabditida</taxon>
        <taxon>Rhabditina</taxon>
        <taxon>Rhabditomorpha</taxon>
        <taxon>Rhabditoidea</taxon>
        <taxon>Rhabditidae</taxon>
        <taxon>Peloderinae</taxon>
        <taxon>Caenorhabditis</taxon>
    </lineage>
</organism>
<dbReference type="InterPro" id="IPR013083">
    <property type="entry name" value="Znf_RING/FYVE/PHD"/>
</dbReference>
<evidence type="ECO:0000256" key="4">
    <source>
        <dbReference type="PROSITE-ProRule" id="PRU00175"/>
    </source>
</evidence>
<keyword evidence="5" id="KW-0472">Membrane</keyword>
<dbReference type="SMART" id="SM00184">
    <property type="entry name" value="RING"/>
    <property type="match status" value="1"/>
</dbReference>
<proteinExistence type="predicted"/>
<keyword evidence="5" id="KW-1133">Transmembrane helix</keyword>
<comment type="caution">
    <text evidence="7">The sequence shown here is derived from an EMBL/GenBank/DDBJ whole genome shotgun (WGS) entry which is preliminary data.</text>
</comment>
<dbReference type="OrthoDB" id="9049620at2759"/>
<evidence type="ECO:0000256" key="1">
    <source>
        <dbReference type="ARBA" id="ARBA00022723"/>
    </source>
</evidence>
<dbReference type="AlphaFoldDB" id="A0A8S1H8W7"/>
<dbReference type="PROSITE" id="PS50089">
    <property type="entry name" value="ZF_RING_2"/>
    <property type="match status" value="1"/>
</dbReference>
<dbReference type="GO" id="GO:0061630">
    <property type="term" value="F:ubiquitin protein ligase activity"/>
    <property type="evidence" value="ECO:0007669"/>
    <property type="project" value="InterPro"/>
</dbReference>
<keyword evidence="2 4" id="KW-0863">Zinc-finger</keyword>
<dbReference type="Proteomes" id="UP000835052">
    <property type="component" value="Unassembled WGS sequence"/>
</dbReference>
<evidence type="ECO:0000313" key="7">
    <source>
        <dbReference type="EMBL" id="CAD6191825.1"/>
    </source>
</evidence>
<keyword evidence="5" id="KW-0812">Transmembrane</keyword>
<feature type="transmembrane region" description="Helical" evidence="5">
    <location>
        <begin position="261"/>
        <end position="284"/>
    </location>
</feature>
<evidence type="ECO:0000256" key="3">
    <source>
        <dbReference type="ARBA" id="ARBA00022833"/>
    </source>
</evidence>
<evidence type="ECO:0000256" key="5">
    <source>
        <dbReference type="SAM" id="Phobius"/>
    </source>
</evidence>
<evidence type="ECO:0000313" key="8">
    <source>
        <dbReference type="Proteomes" id="UP000835052"/>
    </source>
</evidence>
<evidence type="ECO:0000259" key="6">
    <source>
        <dbReference type="PROSITE" id="PS50089"/>
    </source>
</evidence>
<dbReference type="PANTHER" id="PTHR22894:SF5">
    <property type="entry name" value="RING-TYPE DOMAIN-CONTAINING PROTEIN"/>
    <property type="match status" value="1"/>
</dbReference>
<dbReference type="InterPro" id="IPR027370">
    <property type="entry name" value="Znf-RING_euk"/>
</dbReference>
<feature type="transmembrane region" description="Helical" evidence="5">
    <location>
        <begin position="227"/>
        <end position="249"/>
    </location>
</feature>
<dbReference type="InterPro" id="IPR038896">
    <property type="entry name" value="RNF170"/>
</dbReference>
<dbReference type="SUPFAM" id="SSF57850">
    <property type="entry name" value="RING/U-box"/>
    <property type="match status" value="1"/>
</dbReference>
<dbReference type="Gene3D" id="3.30.40.10">
    <property type="entry name" value="Zinc/RING finger domain, C3HC4 (zinc finger)"/>
    <property type="match status" value="1"/>
</dbReference>
<evidence type="ECO:0000256" key="2">
    <source>
        <dbReference type="ARBA" id="ARBA00022771"/>
    </source>
</evidence>
<sequence>MDLVAEHDIYESTLGTMNRTALQVDPMIIDYDDWLTIDGVEIEIVILLIVTILSMALQIVAFVRRRRRRVGIHPDAQADMVDLRNDPHLQESIARRMQEAQLNNNHECPICLAPSASFPVITDCGHVFCCACVIMYWQHSGDLFTPVKCAVCRFKVTVLLPIHWPSEQDVDDSEDSDTLADQLHENDIRVNDYNRRFSADRSVMDYIRDVPVMIPYFFRNFFATRNFIARIYQVRIVLILVFLLCYVMFPTDVLPDNIYGFYVLGFIDDLILGSAVFIYIAALLRRYFADRALARL</sequence>
<dbReference type="InterPro" id="IPR001841">
    <property type="entry name" value="Znf_RING"/>
</dbReference>
<keyword evidence="1" id="KW-0479">Metal-binding</keyword>
<accession>A0A8S1H8W7</accession>